<dbReference type="AlphaFoldDB" id="A0A8S9ZSA3"/>
<reference evidence="1" key="1">
    <citation type="journal article" date="2020" name="Ecol. Evol.">
        <title>Genome structure and content of the rice root-knot nematode (Meloidogyne graminicola).</title>
        <authorList>
            <person name="Phan N.T."/>
            <person name="Danchin E.G.J."/>
            <person name="Klopp C."/>
            <person name="Perfus-Barbeoch L."/>
            <person name="Kozlowski D.K."/>
            <person name="Koutsovoulos G.D."/>
            <person name="Lopez-Roques C."/>
            <person name="Bouchez O."/>
            <person name="Zahm M."/>
            <person name="Besnard G."/>
            <person name="Bellafiore S."/>
        </authorList>
    </citation>
    <scope>NUCLEOTIDE SEQUENCE</scope>
    <source>
        <strain evidence="1">VN-18</strain>
    </source>
</reference>
<name>A0A8S9ZSA3_9BILA</name>
<dbReference type="EMBL" id="JABEBT010000035">
    <property type="protein sequence ID" value="KAF7636019.1"/>
    <property type="molecule type" value="Genomic_DNA"/>
</dbReference>
<gene>
    <name evidence="1" type="ORF">Mgra_00004600</name>
</gene>
<accession>A0A8S9ZSA3</accession>
<evidence type="ECO:0000313" key="2">
    <source>
        <dbReference type="Proteomes" id="UP000605970"/>
    </source>
</evidence>
<sequence>MFLTAQFSNKSKILLSWAMHETIVVLFE</sequence>
<protein>
    <submittedName>
        <fullName evidence="1">Uncharacterized protein</fullName>
    </submittedName>
</protein>
<dbReference type="Proteomes" id="UP000605970">
    <property type="component" value="Unassembled WGS sequence"/>
</dbReference>
<organism evidence="1 2">
    <name type="scientific">Meloidogyne graminicola</name>
    <dbReference type="NCBI Taxonomy" id="189291"/>
    <lineage>
        <taxon>Eukaryota</taxon>
        <taxon>Metazoa</taxon>
        <taxon>Ecdysozoa</taxon>
        <taxon>Nematoda</taxon>
        <taxon>Chromadorea</taxon>
        <taxon>Rhabditida</taxon>
        <taxon>Tylenchina</taxon>
        <taxon>Tylenchomorpha</taxon>
        <taxon>Tylenchoidea</taxon>
        <taxon>Meloidogynidae</taxon>
        <taxon>Meloidogyninae</taxon>
        <taxon>Meloidogyne</taxon>
    </lineage>
</organism>
<evidence type="ECO:0000313" key="1">
    <source>
        <dbReference type="EMBL" id="KAF7636019.1"/>
    </source>
</evidence>
<proteinExistence type="predicted"/>
<keyword evidence="2" id="KW-1185">Reference proteome</keyword>
<comment type="caution">
    <text evidence="1">The sequence shown here is derived from an EMBL/GenBank/DDBJ whole genome shotgun (WGS) entry which is preliminary data.</text>
</comment>